<evidence type="ECO:0000259" key="5">
    <source>
        <dbReference type="Pfam" id="PF04542"/>
    </source>
</evidence>
<evidence type="ECO:0000259" key="6">
    <source>
        <dbReference type="Pfam" id="PF08281"/>
    </source>
</evidence>
<dbReference type="InterPro" id="IPR039425">
    <property type="entry name" value="RNA_pol_sigma-70-like"/>
</dbReference>
<accession>A0A8J3LTH2</accession>
<dbReference type="AlphaFoldDB" id="A0A8J3LTH2"/>
<keyword evidence="3" id="KW-0731">Sigma factor</keyword>
<dbReference type="InterPro" id="IPR013325">
    <property type="entry name" value="RNA_pol_sigma_r2"/>
</dbReference>
<dbReference type="GO" id="GO:0016987">
    <property type="term" value="F:sigma factor activity"/>
    <property type="evidence" value="ECO:0007669"/>
    <property type="project" value="UniProtKB-KW"/>
</dbReference>
<organism evidence="7 8">
    <name type="scientific">Planotetraspora kaengkrachanensis</name>
    <dbReference type="NCBI Taxonomy" id="575193"/>
    <lineage>
        <taxon>Bacteria</taxon>
        <taxon>Bacillati</taxon>
        <taxon>Actinomycetota</taxon>
        <taxon>Actinomycetes</taxon>
        <taxon>Streptosporangiales</taxon>
        <taxon>Streptosporangiaceae</taxon>
        <taxon>Planotetraspora</taxon>
    </lineage>
</organism>
<proteinExistence type="inferred from homology"/>
<gene>
    <name evidence="7" type="primary">rpoE_5</name>
    <name evidence="7" type="ORF">Pka01_10440</name>
</gene>
<evidence type="ECO:0000256" key="3">
    <source>
        <dbReference type="ARBA" id="ARBA00023082"/>
    </source>
</evidence>
<dbReference type="InterPro" id="IPR007627">
    <property type="entry name" value="RNA_pol_sigma70_r2"/>
</dbReference>
<dbReference type="GO" id="GO:0003677">
    <property type="term" value="F:DNA binding"/>
    <property type="evidence" value="ECO:0007669"/>
    <property type="project" value="InterPro"/>
</dbReference>
<dbReference type="Gene3D" id="1.10.10.10">
    <property type="entry name" value="Winged helix-like DNA-binding domain superfamily/Winged helix DNA-binding domain"/>
    <property type="match status" value="1"/>
</dbReference>
<evidence type="ECO:0000256" key="1">
    <source>
        <dbReference type="ARBA" id="ARBA00010641"/>
    </source>
</evidence>
<dbReference type="Gene3D" id="1.10.1740.10">
    <property type="match status" value="1"/>
</dbReference>
<dbReference type="Pfam" id="PF08281">
    <property type="entry name" value="Sigma70_r4_2"/>
    <property type="match status" value="1"/>
</dbReference>
<protein>
    <submittedName>
        <fullName evidence="7">RNA polymerase sigma24 factor</fullName>
    </submittedName>
</protein>
<sequence>MRSMPEADSQSPGPVLPADDVVVEALRCGDEDMFAALLTAWSPGMLQVARAYVADEYAAEDVVQDAWVGVLRGIDKFEARSALRTWVYRIVINRAKTRGVNDARTVPMTSLATAKEDFDPAVDPGGPLGGSRGADDSVALPQTPVAWPSPEGEILALEVHQHIERALGSLPARQRVVITLRDMQGYSSDEVCAILEITAANQRVLLHRARASLRGTLDRYLTAQSGKEPTR</sequence>
<dbReference type="PANTHER" id="PTHR43133">
    <property type="entry name" value="RNA POLYMERASE ECF-TYPE SIGMA FACTO"/>
    <property type="match status" value="1"/>
</dbReference>
<comment type="similarity">
    <text evidence="1">Belongs to the sigma-70 factor family. ECF subfamily.</text>
</comment>
<dbReference type="GO" id="GO:0006352">
    <property type="term" value="P:DNA-templated transcription initiation"/>
    <property type="evidence" value="ECO:0007669"/>
    <property type="project" value="InterPro"/>
</dbReference>
<name>A0A8J3LTH2_9ACTN</name>
<dbReference type="InterPro" id="IPR013324">
    <property type="entry name" value="RNA_pol_sigma_r3/r4-like"/>
</dbReference>
<dbReference type="PANTHER" id="PTHR43133:SF53">
    <property type="entry name" value="ECF RNA POLYMERASE SIGMA-E FACTOR"/>
    <property type="match status" value="1"/>
</dbReference>
<comment type="caution">
    <text evidence="7">The sequence shown here is derived from an EMBL/GenBank/DDBJ whole genome shotgun (WGS) entry which is preliminary data.</text>
</comment>
<dbReference type="SUPFAM" id="SSF88946">
    <property type="entry name" value="Sigma2 domain of RNA polymerase sigma factors"/>
    <property type="match status" value="1"/>
</dbReference>
<reference evidence="7 8" key="1">
    <citation type="submission" date="2021-01" db="EMBL/GenBank/DDBJ databases">
        <title>Whole genome shotgun sequence of Planotetraspora kaengkrachanensis NBRC 104272.</title>
        <authorList>
            <person name="Komaki H."/>
            <person name="Tamura T."/>
        </authorList>
    </citation>
    <scope>NUCLEOTIDE SEQUENCE [LARGE SCALE GENOMIC DNA]</scope>
    <source>
        <strain evidence="7 8">NBRC 104272</strain>
    </source>
</reference>
<keyword evidence="8" id="KW-1185">Reference proteome</keyword>
<dbReference type="InterPro" id="IPR014284">
    <property type="entry name" value="RNA_pol_sigma-70_dom"/>
</dbReference>
<dbReference type="NCBIfam" id="TIGR02937">
    <property type="entry name" value="sigma70-ECF"/>
    <property type="match status" value="1"/>
</dbReference>
<dbReference type="SUPFAM" id="SSF88659">
    <property type="entry name" value="Sigma3 and sigma4 domains of RNA polymerase sigma factors"/>
    <property type="match status" value="1"/>
</dbReference>
<evidence type="ECO:0000313" key="8">
    <source>
        <dbReference type="Proteomes" id="UP000630097"/>
    </source>
</evidence>
<evidence type="ECO:0000256" key="4">
    <source>
        <dbReference type="ARBA" id="ARBA00023163"/>
    </source>
</evidence>
<keyword evidence="4" id="KW-0804">Transcription</keyword>
<dbReference type="Pfam" id="PF04542">
    <property type="entry name" value="Sigma70_r2"/>
    <property type="match status" value="1"/>
</dbReference>
<evidence type="ECO:0000256" key="2">
    <source>
        <dbReference type="ARBA" id="ARBA00023015"/>
    </source>
</evidence>
<dbReference type="EMBL" id="BONV01000003">
    <property type="protein sequence ID" value="GIG77917.1"/>
    <property type="molecule type" value="Genomic_DNA"/>
</dbReference>
<dbReference type="InterPro" id="IPR013249">
    <property type="entry name" value="RNA_pol_sigma70_r4_t2"/>
</dbReference>
<dbReference type="CDD" id="cd06171">
    <property type="entry name" value="Sigma70_r4"/>
    <property type="match status" value="1"/>
</dbReference>
<dbReference type="InterPro" id="IPR036388">
    <property type="entry name" value="WH-like_DNA-bd_sf"/>
</dbReference>
<evidence type="ECO:0000313" key="7">
    <source>
        <dbReference type="EMBL" id="GIG77917.1"/>
    </source>
</evidence>
<dbReference type="Proteomes" id="UP000630097">
    <property type="component" value="Unassembled WGS sequence"/>
</dbReference>
<feature type="domain" description="RNA polymerase sigma-70 region 2" evidence="5">
    <location>
        <begin position="39"/>
        <end position="97"/>
    </location>
</feature>
<keyword evidence="2" id="KW-0805">Transcription regulation</keyword>
<feature type="domain" description="RNA polymerase sigma factor 70 region 4 type 2" evidence="6">
    <location>
        <begin position="163"/>
        <end position="213"/>
    </location>
</feature>